<dbReference type="InterPro" id="IPR007896">
    <property type="entry name" value="BTP_bacteria"/>
</dbReference>
<proteinExistence type="predicted"/>
<dbReference type="Proteomes" id="UP000037551">
    <property type="component" value="Unassembled WGS sequence"/>
</dbReference>
<sequence>MNPTKSITERVCQAIGFEALALLICTPLLAWIMDKPALEMGMVTLAISLMALTWNVIFNGLFDRLKARLQLANNGWTRVLHALLFEGGLILVCVPLIAAWLNISLMQAFILDIGVLLFFLPYTYVYHWGYDVLREKLLQKHAARRLDTLPGDPVAAVGQQEGNRPADVIR</sequence>
<feature type="transmembrane region" description="Helical" evidence="1">
    <location>
        <begin position="45"/>
        <end position="62"/>
    </location>
</feature>
<feature type="transmembrane region" description="Helical" evidence="1">
    <location>
        <begin position="12"/>
        <end position="33"/>
    </location>
</feature>
<dbReference type="Pfam" id="PF05232">
    <property type="entry name" value="BTP"/>
    <property type="match status" value="2"/>
</dbReference>
<dbReference type="InterPro" id="IPR058208">
    <property type="entry name" value="PACE"/>
</dbReference>
<evidence type="ECO:0000313" key="4">
    <source>
        <dbReference type="Proteomes" id="UP000037551"/>
    </source>
</evidence>
<dbReference type="RefSeq" id="WP_048726754.1">
    <property type="nucleotide sequence ID" value="NZ_LFMW01000012.1"/>
</dbReference>
<feature type="transmembrane region" description="Helical" evidence="1">
    <location>
        <begin position="83"/>
        <end position="103"/>
    </location>
</feature>
<gene>
    <name evidence="3" type="ORF">ACR52_17300</name>
</gene>
<accession>A0A0J8FZS0</accession>
<keyword evidence="4" id="KW-1185">Reference proteome</keyword>
<dbReference type="NCBIfam" id="NF033665">
    <property type="entry name" value="PACE_efflu_PCE"/>
    <property type="match status" value="1"/>
</dbReference>
<keyword evidence="1" id="KW-0812">Transmembrane</keyword>
<feature type="domain" description="Chlorhexidine efflux transporter" evidence="2">
    <location>
        <begin position="76"/>
        <end position="134"/>
    </location>
</feature>
<feature type="domain" description="Chlorhexidine efflux transporter" evidence="2">
    <location>
        <begin position="5"/>
        <end position="68"/>
    </location>
</feature>
<dbReference type="OrthoDB" id="1631120at2"/>
<feature type="transmembrane region" description="Helical" evidence="1">
    <location>
        <begin position="109"/>
        <end position="130"/>
    </location>
</feature>
<evidence type="ECO:0000259" key="2">
    <source>
        <dbReference type="Pfam" id="PF05232"/>
    </source>
</evidence>
<dbReference type="EMBL" id="LFMW01000012">
    <property type="protein sequence ID" value="KMT53903.1"/>
    <property type="molecule type" value="Genomic_DNA"/>
</dbReference>
<comment type="caution">
    <text evidence="3">The sequence shown here is derived from an EMBL/GenBank/DDBJ whole genome shotgun (WGS) entry which is preliminary data.</text>
</comment>
<organism evidence="3 4">
    <name type="scientific">Pseudomonas fildesensis</name>
    <dbReference type="NCBI Taxonomy" id="1674920"/>
    <lineage>
        <taxon>Bacteria</taxon>
        <taxon>Pseudomonadati</taxon>
        <taxon>Pseudomonadota</taxon>
        <taxon>Gammaproteobacteria</taxon>
        <taxon>Pseudomonadales</taxon>
        <taxon>Pseudomonadaceae</taxon>
        <taxon>Pseudomonas</taxon>
    </lineage>
</organism>
<name>A0A0J8FZS0_9PSED</name>
<reference evidence="3 4" key="1">
    <citation type="submission" date="2015-06" db="EMBL/GenBank/DDBJ databases">
        <title>Draft genome sequence of an Antarctic Pseudomonas sp. strain KG01 with full potential for biotechnological applications.</title>
        <authorList>
            <person name="Pavlov M.S."/>
            <person name="Lira F."/>
            <person name="Martinez J.L."/>
            <person name="Marshall S.H."/>
        </authorList>
    </citation>
    <scope>NUCLEOTIDE SEQUENCE [LARGE SCALE GENOMIC DNA]</scope>
    <source>
        <strain evidence="3 4">KG01</strain>
    </source>
</reference>
<keyword evidence="1" id="KW-1133">Transmembrane helix</keyword>
<dbReference type="AlphaFoldDB" id="A0A0J8FZS0"/>
<protein>
    <submittedName>
        <fullName evidence="3">Membrane protein</fullName>
    </submittedName>
</protein>
<keyword evidence="1" id="KW-0472">Membrane</keyword>
<evidence type="ECO:0000256" key="1">
    <source>
        <dbReference type="SAM" id="Phobius"/>
    </source>
</evidence>
<evidence type="ECO:0000313" key="3">
    <source>
        <dbReference type="EMBL" id="KMT53903.1"/>
    </source>
</evidence>
<dbReference type="NCBIfam" id="NF033664">
    <property type="entry name" value="PACE_transport"/>
    <property type="match status" value="1"/>
</dbReference>